<dbReference type="Pfam" id="PF00753">
    <property type="entry name" value="Lactamase_B"/>
    <property type="match status" value="1"/>
</dbReference>
<dbReference type="EMBL" id="AODH01000056">
    <property type="protein sequence ID" value="EUJ35454.1"/>
    <property type="molecule type" value="Genomic_DNA"/>
</dbReference>
<dbReference type="RefSeq" id="WP_035315598.1">
    <property type="nucleotide sequence ID" value="NZ_AODH01000056.1"/>
</dbReference>
<dbReference type="InterPro" id="IPR001279">
    <property type="entry name" value="Metallo-B-lactamas"/>
</dbReference>
<dbReference type="STRING" id="1265861.BCAMP_11680"/>
<evidence type="ECO:0000256" key="5">
    <source>
        <dbReference type="ARBA" id="ARBA00023136"/>
    </source>
</evidence>
<protein>
    <recommendedName>
        <fullName evidence="7">Metallo-beta-lactamase domain-containing protein</fullName>
    </recommendedName>
</protein>
<dbReference type="GO" id="GO:0030420">
    <property type="term" value="P:establishment of competence for transformation"/>
    <property type="evidence" value="ECO:0007669"/>
    <property type="project" value="InterPro"/>
</dbReference>
<feature type="transmembrane region" description="Helical" evidence="6">
    <location>
        <begin position="313"/>
        <end position="328"/>
    </location>
</feature>
<dbReference type="PANTHER" id="PTHR30619">
    <property type="entry name" value="DNA INTERNALIZATION/COMPETENCE PROTEIN COMEC/REC2"/>
    <property type="match status" value="1"/>
</dbReference>
<dbReference type="Proteomes" id="UP000019243">
    <property type="component" value="Unassembled WGS sequence"/>
</dbReference>
<evidence type="ECO:0000256" key="4">
    <source>
        <dbReference type="ARBA" id="ARBA00022989"/>
    </source>
</evidence>
<dbReference type="OrthoDB" id="9761531at2"/>
<comment type="caution">
    <text evidence="8">The sequence shown here is derived from an EMBL/GenBank/DDBJ whole genome shotgun (WGS) entry which is preliminary data.</text>
</comment>
<dbReference type="InterPro" id="IPR004477">
    <property type="entry name" value="ComEC_N"/>
</dbReference>
<feature type="transmembrane region" description="Helical" evidence="6">
    <location>
        <begin position="215"/>
        <end position="237"/>
    </location>
</feature>
<dbReference type="PANTHER" id="PTHR30619:SF1">
    <property type="entry name" value="RECOMBINATION PROTEIN 2"/>
    <property type="match status" value="1"/>
</dbReference>
<dbReference type="SMART" id="SM00849">
    <property type="entry name" value="Lactamase_B"/>
    <property type="match status" value="1"/>
</dbReference>
<dbReference type="NCBIfam" id="TIGR00360">
    <property type="entry name" value="ComEC_N-term"/>
    <property type="match status" value="1"/>
</dbReference>
<keyword evidence="5 6" id="KW-0472">Membrane</keyword>
<dbReference type="InterPro" id="IPR004797">
    <property type="entry name" value="Competence_ComEC/Rec2"/>
</dbReference>
<accession>W7C7P9</accession>
<evidence type="ECO:0000256" key="6">
    <source>
        <dbReference type="SAM" id="Phobius"/>
    </source>
</evidence>
<feature type="transmembrane region" description="Helical" evidence="6">
    <location>
        <begin position="121"/>
        <end position="140"/>
    </location>
</feature>
<evidence type="ECO:0000313" key="9">
    <source>
        <dbReference type="Proteomes" id="UP000019243"/>
    </source>
</evidence>
<keyword evidence="2" id="KW-1003">Cell membrane</keyword>
<dbReference type="CDD" id="cd07731">
    <property type="entry name" value="ComA-like_MBL-fold"/>
    <property type="match status" value="1"/>
</dbReference>
<evidence type="ECO:0000256" key="1">
    <source>
        <dbReference type="ARBA" id="ARBA00004651"/>
    </source>
</evidence>
<dbReference type="SUPFAM" id="SSF56281">
    <property type="entry name" value="Metallo-hydrolase/oxidoreductase"/>
    <property type="match status" value="1"/>
</dbReference>
<sequence>MQQRRNPQQFSENEYLKRQRIDYVATMTEMTALSTETVGVINRLAHLRQLLMQQIEQRASKRVVAYTHALIFGDRSAIAPDVTKAYRDLGVIHLLAISGLHVTLIGGGLFVGLLIMRCSRATAAMLTIAFLLVFAVMAGANAPVVRAVTMMVLLLVKELSPLRFTTFTALILSYNLQLIRDSYQLFQIGFQLSYAVCLGLVLSRQIIARYRYKPLQLAIVSYMATVFTLPILSYHFFQFSLASVWANSLFVPFYTALLIPVVILSVILIPLQLMPAFANNTLEWLLLKSERLALYFLDWPATVYVTGRAPPVSYWLLGCLIVYVFVCWENHRFIKRTQVLLWLFIASLPLQTQWANGGMIALLDVGQGDAHFIQLPNRQGTMLIDTGGKYVWQKPAAWQQRQKAPFTIGENVVNPTLKSWGIRHLDKVVITHSDYDHMGALLEVAAELSIGELIIGKGAAADPLMASMLAQLQTVKQREVKEGDTIMLGVTQFTVLNPLPEGGIGENEHSVVLSARLDEQNWLFTGDMEIAQEKRLMKQYPTLAMDFLMVGHHGSKFSTDADFVAQIGPKEAWISVAQNSQYGHPHPEVLAILNQQQVKIRSTAESGAIVYRFNGKKPRIELTITPSD</sequence>
<reference evidence="8 9" key="1">
    <citation type="submission" date="2012-12" db="EMBL/GenBank/DDBJ databases">
        <title>Novel taxa of Listeriaceae from agricultural environments in the United States.</title>
        <authorList>
            <person name="den Bakker H.C."/>
            <person name="Allred A."/>
            <person name="Warchocki S."/>
            <person name="Wright E.M."/>
            <person name="Burrell A."/>
            <person name="Nightingale K.K."/>
            <person name="Kephart D."/>
            <person name="Wiedmann M."/>
        </authorList>
    </citation>
    <scope>NUCLEOTIDE SEQUENCE [LARGE SCALE GENOMIC DNA]</scope>
    <source>
        <strain evidence="8 9">FSL F6-1037</strain>
    </source>
</reference>
<feature type="transmembrane region" description="Helical" evidence="6">
    <location>
        <begin position="185"/>
        <end position="203"/>
    </location>
</feature>
<feature type="transmembrane region" description="Helical" evidence="6">
    <location>
        <begin position="94"/>
        <end position="115"/>
    </location>
</feature>
<dbReference type="InterPro" id="IPR035681">
    <property type="entry name" value="ComA-like_MBL"/>
</dbReference>
<keyword evidence="4 6" id="KW-1133">Transmembrane helix</keyword>
<gene>
    <name evidence="8" type="ORF">BCAMP_11680</name>
</gene>
<comment type="subcellular location">
    <subcellularLocation>
        <location evidence="1">Cell membrane</location>
        <topology evidence="1">Multi-pass membrane protein</topology>
    </subcellularLocation>
</comment>
<proteinExistence type="predicted"/>
<dbReference type="Pfam" id="PF03772">
    <property type="entry name" value="Competence"/>
    <property type="match status" value="1"/>
</dbReference>
<keyword evidence="3 6" id="KW-0812">Transmembrane</keyword>
<evidence type="ECO:0000313" key="8">
    <source>
        <dbReference type="EMBL" id="EUJ35454.1"/>
    </source>
</evidence>
<feature type="transmembrane region" description="Helical" evidence="6">
    <location>
        <begin position="340"/>
        <end position="363"/>
    </location>
</feature>
<dbReference type="GO" id="GO:0005886">
    <property type="term" value="C:plasma membrane"/>
    <property type="evidence" value="ECO:0007669"/>
    <property type="project" value="UniProtKB-SubCell"/>
</dbReference>
<evidence type="ECO:0000256" key="2">
    <source>
        <dbReference type="ARBA" id="ARBA00022475"/>
    </source>
</evidence>
<feature type="transmembrane region" description="Helical" evidence="6">
    <location>
        <begin position="249"/>
        <end position="271"/>
    </location>
</feature>
<dbReference type="InterPro" id="IPR036866">
    <property type="entry name" value="RibonucZ/Hydroxyglut_hydro"/>
</dbReference>
<dbReference type="Gene3D" id="3.60.15.10">
    <property type="entry name" value="Ribonuclease Z/Hydroxyacylglutathione hydrolase-like"/>
    <property type="match status" value="1"/>
</dbReference>
<dbReference type="NCBIfam" id="TIGR00361">
    <property type="entry name" value="ComEC_Rec2"/>
    <property type="match status" value="1"/>
</dbReference>
<keyword evidence="9" id="KW-1185">Reference proteome</keyword>
<organism evidence="8 9">
    <name type="scientific">Brochothrix campestris FSL F6-1037</name>
    <dbReference type="NCBI Taxonomy" id="1265861"/>
    <lineage>
        <taxon>Bacteria</taxon>
        <taxon>Bacillati</taxon>
        <taxon>Bacillota</taxon>
        <taxon>Bacilli</taxon>
        <taxon>Bacillales</taxon>
        <taxon>Listeriaceae</taxon>
        <taxon>Brochothrix</taxon>
    </lineage>
</organism>
<evidence type="ECO:0000256" key="3">
    <source>
        <dbReference type="ARBA" id="ARBA00022692"/>
    </source>
</evidence>
<dbReference type="PATRIC" id="fig|1265861.3.peg.2291"/>
<name>W7C7P9_9LIST</name>
<feature type="domain" description="Metallo-beta-lactamase" evidence="7">
    <location>
        <begin position="367"/>
        <end position="578"/>
    </location>
</feature>
<dbReference type="AlphaFoldDB" id="W7C7P9"/>
<evidence type="ECO:0000259" key="7">
    <source>
        <dbReference type="SMART" id="SM00849"/>
    </source>
</evidence>
<dbReference type="InterPro" id="IPR052159">
    <property type="entry name" value="Competence_DNA_uptake"/>
</dbReference>